<reference evidence="2 3" key="1">
    <citation type="submission" date="2017-10" db="EMBL/GenBank/DDBJ databases">
        <title>Sequencing the genomes of 1000 actinobacteria strains.</title>
        <authorList>
            <person name="Klenk H.-P."/>
        </authorList>
    </citation>
    <scope>NUCLEOTIDE SEQUENCE [LARGE SCALE GENOMIC DNA]</scope>
    <source>
        <strain evidence="2 3">DSM 21863</strain>
    </source>
</reference>
<dbReference type="RefSeq" id="WP_098464571.1">
    <property type="nucleotide sequence ID" value="NZ_PDJJ01000001.1"/>
</dbReference>
<keyword evidence="1" id="KW-0812">Transmembrane</keyword>
<accession>A0A2A9F1M3</accession>
<keyword evidence="1" id="KW-1133">Transmembrane helix</keyword>
<keyword evidence="3" id="KW-1185">Reference proteome</keyword>
<feature type="transmembrane region" description="Helical" evidence="1">
    <location>
        <begin position="291"/>
        <end position="310"/>
    </location>
</feature>
<feature type="transmembrane region" description="Helical" evidence="1">
    <location>
        <begin position="343"/>
        <end position="361"/>
    </location>
</feature>
<evidence type="ECO:0008006" key="4">
    <source>
        <dbReference type="Google" id="ProtNLM"/>
    </source>
</evidence>
<name>A0A2A9F1M3_9MICO</name>
<feature type="transmembrane region" description="Helical" evidence="1">
    <location>
        <begin position="17"/>
        <end position="39"/>
    </location>
</feature>
<dbReference type="Proteomes" id="UP000224130">
    <property type="component" value="Unassembled WGS sequence"/>
</dbReference>
<feature type="transmembrane region" description="Helical" evidence="1">
    <location>
        <begin position="422"/>
        <end position="439"/>
    </location>
</feature>
<evidence type="ECO:0000313" key="3">
    <source>
        <dbReference type="Proteomes" id="UP000224130"/>
    </source>
</evidence>
<dbReference type="OrthoDB" id="4350291at2"/>
<dbReference type="AlphaFoldDB" id="A0A2A9F1M3"/>
<keyword evidence="1" id="KW-0472">Membrane</keyword>
<evidence type="ECO:0000313" key="2">
    <source>
        <dbReference type="EMBL" id="PFG44355.1"/>
    </source>
</evidence>
<organism evidence="2 3">
    <name type="scientific">Isoptericola jiangsuensis</name>
    <dbReference type="NCBI Taxonomy" id="548579"/>
    <lineage>
        <taxon>Bacteria</taxon>
        <taxon>Bacillati</taxon>
        <taxon>Actinomycetota</taxon>
        <taxon>Actinomycetes</taxon>
        <taxon>Micrococcales</taxon>
        <taxon>Promicromonosporaceae</taxon>
        <taxon>Isoptericola</taxon>
    </lineage>
</organism>
<proteinExistence type="predicted"/>
<feature type="transmembrane region" description="Helical" evidence="1">
    <location>
        <begin position="398"/>
        <end position="416"/>
    </location>
</feature>
<sequence length="466" mass="49432">MSEQQEVHPRAHAVRRVVAGFLVVITTLLVVASCVAVWAHRTVLDTDQFMKTVQPALDDPALYEAVADIVSAQALEALDLDARVSARLDQLDDAVTAAALTRLDVDSRPLLDAVLGQVDRPSLSALTPVLVGPVEERVDAVVHRLVTSGALRDRVPDLVERAHAAAVGLARADGADHPNVYLTDDAVVLDTVPLVTEALRESLSGLDGVVGDVQLPDAVADRAPEARDRLATALGTRLPDDFGQVELLDRATFDLVQDTVRTVDRAVWALVAVTILAIIGTVWVSPDPRRGTIQLGIGVVAALVIVVALVSRLRDLVVDVARTPDGERVAGTLYDTVSGEVHAIFWLVGILAAVAAVAALLTGRPRWLRAAEDRWSWARAVSGQDGRLARGVAEHADLLRVLLLAAGVLVVVLTGFTWEGLLVVLLLGGLALWAIASVARTAALPGERGLDPGTSADVEPEQTPQR</sequence>
<protein>
    <recommendedName>
        <fullName evidence="4">Integral membrane protein</fullName>
    </recommendedName>
</protein>
<comment type="caution">
    <text evidence="2">The sequence shown here is derived from an EMBL/GenBank/DDBJ whole genome shotgun (WGS) entry which is preliminary data.</text>
</comment>
<feature type="transmembrane region" description="Helical" evidence="1">
    <location>
        <begin position="266"/>
        <end position="284"/>
    </location>
</feature>
<gene>
    <name evidence="2" type="ORF">ATJ88_3077</name>
</gene>
<evidence type="ECO:0000256" key="1">
    <source>
        <dbReference type="SAM" id="Phobius"/>
    </source>
</evidence>
<dbReference type="EMBL" id="PDJJ01000001">
    <property type="protein sequence ID" value="PFG44355.1"/>
    <property type="molecule type" value="Genomic_DNA"/>
</dbReference>